<sequence length="139" mass="14292">MAERIAIALSQPGVIARSALAARRYGDHPYAITLPDPEFVGAVDGGALRDLHRSRVLPAGSTLVLVGDLDPAVAADVVDGALGSGSGPGTPSRRRRPRISGAPASRWWTGPVRCSPTSGSVDPRPAGPIPTCPPCAWPT</sequence>
<proteinExistence type="predicted"/>
<name>A0ABZ1AZ82_9ACTN</name>
<gene>
    <name evidence="2" type="ORF">U6N30_23280</name>
</gene>
<feature type="compositionally biased region" description="Pro residues" evidence="1">
    <location>
        <begin position="125"/>
        <end position="139"/>
    </location>
</feature>
<reference evidence="2 3" key="1">
    <citation type="submission" date="2023-12" db="EMBL/GenBank/DDBJ databases">
        <title>Blastococcus brunescens sp. nov., an actonobacterium isolated from sandstone collected in sahara desert.</title>
        <authorList>
            <person name="Gtari M."/>
            <person name="Ghodhbane F."/>
        </authorList>
    </citation>
    <scope>NUCLEOTIDE SEQUENCE [LARGE SCALE GENOMIC DNA]</scope>
    <source>
        <strain evidence="2 3">BMG 8361</strain>
    </source>
</reference>
<evidence type="ECO:0008006" key="4">
    <source>
        <dbReference type="Google" id="ProtNLM"/>
    </source>
</evidence>
<organism evidence="2 3">
    <name type="scientific">Blastococcus brunescens</name>
    <dbReference type="NCBI Taxonomy" id="1564165"/>
    <lineage>
        <taxon>Bacteria</taxon>
        <taxon>Bacillati</taxon>
        <taxon>Actinomycetota</taxon>
        <taxon>Actinomycetes</taxon>
        <taxon>Geodermatophilales</taxon>
        <taxon>Geodermatophilaceae</taxon>
        <taxon>Blastococcus</taxon>
    </lineage>
</organism>
<evidence type="ECO:0000256" key="1">
    <source>
        <dbReference type="SAM" id="MobiDB-lite"/>
    </source>
</evidence>
<dbReference type="InterPro" id="IPR011249">
    <property type="entry name" value="Metalloenz_LuxS/M16"/>
</dbReference>
<dbReference type="Proteomes" id="UP001324287">
    <property type="component" value="Chromosome"/>
</dbReference>
<feature type="region of interest" description="Disordered" evidence="1">
    <location>
        <begin position="80"/>
        <end position="139"/>
    </location>
</feature>
<evidence type="ECO:0000313" key="3">
    <source>
        <dbReference type="Proteomes" id="UP001324287"/>
    </source>
</evidence>
<evidence type="ECO:0000313" key="2">
    <source>
        <dbReference type="EMBL" id="WRL62791.1"/>
    </source>
</evidence>
<accession>A0ABZ1AZ82</accession>
<protein>
    <recommendedName>
        <fullName evidence="4">CobW C-terminal domain-containing protein</fullName>
    </recommendedName>
</protein>
<dbReference type="Gene3D" id="3.30.830.10">
    <property type="entry name" value="Metalloenzyme, LuxS/M16 peptidase-like"/>
    <property type="match status" value="1"/>
</dbReference>
<keyword evidence="3" id="KW-1185">Reference proteome</keyword>
<dbReference type="SUPFAM" id="SSF63411">
    <property type="entry name" value="LuxS/MPP-like metallohydrolase"/>
    <property type="match status" value="1"/>
</dbReference>
<dbReference type="EMBL" id="CP141261">
    <property type="protein sequence ID" value="WRL62791.1"/>
    <property type="molecule type" value="Genomic_DNA"/>
</dbReference>
<dbReference type="RefSeq" id="WP_324274141.1">
    <property type="nucleotide sequence ID" value="NZ_CP141261.1"/>
</dbReference>